<evidence type="ECO:0000259" key="1">
    <source>
        <dbReference type="Pfam" id="PF02338"/>
    </source>
</evidence>
<accession>A0A699ZHD2</accession>
<comment type="caution">
    <text evidence="2">The sequence shown here is derived from an EMBL/GenBank/DDBJ whole genome shotgun (WGS) entry which is preliminary data.</text>
</comment>
<protein>
    <submittedName>
        <fullName evidence="2">OTU domain-containing protein</fullName>
    </submittedName>
</protein>
<dbReference type="EMBL" id="BLLF01001260">
    <property type="protein sequence ID" value="GFH18188.1"/>
    <property type="molecule type" value="Genomic_DNA"/>
</dbReference>
<proteinExistence type="predicted"/>
<evidence type="ECO:0000313" key="3">
    <source>
        <dbReference type="Proteomes" id="UP000485058"/>
    </source>
</evidence>
<dbReference type="InterPro" id="IPR003323">
    <property type="entry name" value="OTU_dom"/>
</dbReference>
<reference evidence="2 3" key="1">
    <citation type="submission" date="2020-02" db="EMBL/GenBank/DDBJ databases">
        <title>Draft genome sequence of Haematococcus lacustris strain NIES-144.</title>
        <authorList>
            <person name="Morimoto D."/>
            <person name="Nakagawa S."/>
            <person name="Yoshida T."/>
            <person name="Sawayama S."/>
        </authorList>
    </citation>
    <scope>NUCLEOTIDE SEQUENCE [LARGE SCALE GENOMIC DNA]</scope>
    <source>
        <strain evidence="2 3">NIES-144</strain>
    </source>
</reference>
<feature type="domain" description="OTU" evidence="1">
    <location>
        <begin position="19"/>
        <end position="64"/>
    </location>
</feature>
<gene>
    <name evidence="2" type="ORF">HaLaN_14946</name>
</gene>
<sequence length="99" mass="10747">MGGCYVSAAAQDVSGPAGITDDWESYLQRMESEHVWGGEPELVVSVNIIKRPITVYRPVRGVVEPVITYGQELGRTPVSLLWGGAHYELLLPPRPALGS</sequence>
<name>A0A699ZHD2_HAELA</name>
<dbReference type="Gene3D" id="3.90.70.80">
    <property type="match status" value="1"/>
</dbReference>
<dbReference type="OrthoDB" id="409956at2759"/>
<organism evidence="2 3">
    <name type="scientific">Haematococcus lacustris</name>
    <name type="common">Green alga</name>
    <name type="synonym">Haematococcus pluvialis</name>
    <dbReference type="NCBI Taxonomy" id="44745"/>
    <lineage>
        <taxon>Eukaryota</taxon>
        <taxon>Viridiplantae</taxon>
        <taxon>Chlorophyta</taxon>
        <taxon>core chlorophytes</taxon>
        <taxon>Chlorophyceae</taxon>
        <taxon>CS clade</taxon>
        <taxon>Chlamydomonadales</taxon>
        <taxon>Haematococcaceae</taxon>
        <taxon>Haematococcus</taxon>
    </lineage>
</organism>
<keyword evidence="3" id="KW-1185">Reference proteome</keyword>
<dbReference type="SUPFAM" id="SSF54001">
    <property type="entry name" value="Cysteine proteinases"/>
    <property type="match status" value="1"/>
</dbReference>
<dbReference type="Proteomes" id="UP000485058">
    <property type="component" value="Unassembled WGS sequence"/>
</dbReference>
<evidence type="ECO:0000313" key="2">
    <source>
        <dbReference type="EMBL" id="GFH18188.1"/>
    </source>
</evidence>
<dbReference type="AlphaFoldDB" id="A0A699ZHD2"/>
<dbReference type="Pfam" id="PF02338">
    <property type="entry name" value="OTU"/>
    <property type="match status" value="1"/>
</dbReference>
<dbReference type="InterPro" id="IPR038765">
    <property type="entry name" value="Papain-like_cys_pep_sf"/>
</dbReference>